<dbReference type="EMBL" id="JAWXRC010000030">
    <property type="protein sequence ID" value="MDX6032670.1"/>
    <property type="molecule type" value="Genomic_DNA"/>
</dbReference>
<keyword evidence="2" id="KW-0472">Membrane</keyword>
<keyword evidence="2" id="KW-1133">Transmembrane helix</keyword>
<dbReference type="RefSeq" id="WP_319629187.1">
    <property type="nucleotide sequence ID" value="NZ_JAWXRB010000005.1"/>
</dbReference>
<protein>
    <submittedName>
        <fullName evidence="3">Type IV pilus major pilin</fullName>
    </submittedName>
</protein>
<keyword evidence="2" id="KW-0812">Transmembrane</keyword>
<comment type="caution">
    <text evidence="3">The sequence shown here is derived from an EMBL/GenBank/DDBJ whole genome shotgun (WGS) entry which is preliminary data.</text>
</comment>
<dbReference type="GO" id="GO:0009289">
    <property type="term" value="C:pilus"/>
    <property type="evidence" value="ECO:0007669"/>
    <property type="project" value="InterPro"/>
</dbReference>
<dbReference type="InterPro" id="IPR045584">
    <property type="entry name" value="Pilin-like"/>
</dbReference>
<gene>
    <name evidence="3" type="ORF">SIL20_14270</name>
</gene>
<reference evidence="3" key="1">
    <citation type="submission" date="2023-11" db="EMBL/GenBank/DDBJ databases">
        <title>Scandinavium wanjuensis sp. nov., isolated from lettuce South Korea.</title>
        <authorList>
            <person name="Park J."/>
            <person name="Park S."/>
            <person name="Oh K.K."/>
            <person name="Cho G.S."/>
            <person name="Franz C.M.A.P."/>
        </authorList>
    </citation>
    <scope>NUCLEOTIDE SEQUENCE</scope>
    <source>
        <strain evidence="3">V105_12</strain>
    </source>
</reference>
<evidence type="ECO:0000313" key="4">
    <source>
        <dbReference type="Proteomes" id="UP001282336"/>
    </source>
</evidence>
<dbReference type="InterPro" id="IPR010271">
    <property type="entry name" value="TcpA"/>
</dbReference>
<name>A0AAJ2S2X4_9ENTR</name>
<dbReference type="SUPFAM" id="SSF54523">
    <property type="entry name" value="Pili subunits"/>
    <property type="match status" value="1"/>
</dbReference>
<accession>A0AAJ2S2X4</accession>
<dbReference type="AlphaFoldDB" id="A0AAJ2S2X4"/>
<dbReference type="Pfam" id="PF07963">
    <property type="entry name" value="N_methyl"/>
    <property type="match status" value="1"/>
</dbReference>
<dbReference type="GO" id="GO:0016020">
    <property type="term" value="C:membrane"/>
    <property type="evidence" value="ECO:0007669"/>
    <property type="project" value="UniProtKB-SubCell"/>
</dbReference>
<evidence type="ECO:0000256" key="2">
    <source>
        <dbReference type="SAM" id="Phobius"/>
    </source>
</evidence>
<dbReference type="Pfam" id="PF05946">
    <property type="entry name" value="TcpA"/>
    <property type="match status" value="1"/>
</dbReference>
<dbReference type="Gene3D" id="3.30.1690.10">
    <property type="entry name" value="TcpA-like pilin"/>
    <property type="match status" value="1"/>
</dbReference>
<organism evidence="3 4">
    <name type="scientific">Scandinavium lactucae</name>
    <dbReference type="NCBI Taxonomy" id="3095028"/>
    <lineage>
        <taxon>Bacteria</taxon>
        <taxon>Pseudomonadati</taxon>
        <taxon>Pseudomonadota</taxon>
        <taxon>Gammaproteobacteria</taxon>
        <taxon>Enterobacterales</taxon>
        <taxon>Enterobacteriaceae</taxon>
        <taxon>Scandinavium</taxon>
    </lineage>
</organism>
<dbReference type="PROSITE" id="PS00409">
    <property type="entry name" value="PROKAR_NTER_METHYL"/>
    <property type="match status" value="1"/>
</dbReference>
<dbReference type="GO" id="GO:0043230">
    <property type="term" value="C:extracellular organelle"/>
    <property type="evidence" value="ECO:0007669"/>
    <property type="project" value="InterPro"/>
</dbReference>
<evidence type="ECO:0000313" key="3">
    <source>
        <dbReference type="EMBL" id="MDX6032670.1"/>
    </source>
</evidence>
<feature type="transmembrane region" description="Helical" evidence="2">
    <location>
        <begin position="24"/>
        <end position="47"/>
    </location>
</feature>
<comment type="subcellular location">
    <subcellularLocation>
        <location evidence="1">Membrane</location>
        <topology evidence="1">Single-pass membrane protein</topology>
    </subcellularLocation>
</comment>
<proteinExistence type="predicted"/>
<sequence>MRNAIASLKCKANKYKELKKQRGVTLLEIIIVLGIIGIIAAGVVVLAQRAFFTQDITDLTDSTNTIRTSAVDAFHNEANYPAGGDLYGITEESGLQASSETGILATMYKLGKISWSEVRNPISGDIFQVEGVKASAEDGDGTTKGFVVIVNGMDQEQCRSTLVQVANDWEYVQLAQAPAGANYAAASEVILDAPVTAAVKDAGIIRSLGEGGGVSISTSTAANMCGNTSTNMLILGSR</sequence>
<dbReference type="NCBIfam" id="TIGR02532">
    <property type="entry name" value="IV_pilin_GFxxxE"/>
    <property type="match status" value="1"/>
</dbReference>
<dbReference type="Proteomes" id="UP001282336">
    <property type="component" value="Unassembled WGS sequence"/>
</dbReference>
<evidence type="ECO:0000256" key="1">
    <source>
        <dbReference type="ARBA" id="ARBA00004167"/>
    </source>
</evidence>
<dbReference type="InterPro" id="IPR012902">
    <property type="entry name" value="N_methyl_site"/>
</dbReference>